<dbReference type="RefSeq" id="WP_042326663.1">
    <property type="nucleotide sequence ID" value="NZ_CP066076.1"/>
</dbReference>
<evidence type="ECO:0000256" key="1">
    <source>
        <dbReference type="SAM" id="SignalP"/>
    </source>
</evidence>
<feature type="chain" id="PRO_5032902381" evidence="1">
    <location>
        <begin position="28"/>
        <end position="95"/>
    </location>
</feature>
<keyword evidence="1" id="KW-0732">Signal</keyword>
<organism evidence="2 3">
    <name type="scientific">Paraburkholderia ginsengisoli</name>
    <dbReference type="NCBI Taxonomy" id="311231"/>
    <lineage>
        <taxon>Bacteria</taxon>
        <taxon>Pseudomonadati</taxon>
        <taxon>Pseudomonadota</taxon>
        <taxon>Betaproteobacteria</taxon>
        <taxon>Burkholderiales</taxon>
        <taxon>Burkholderiaceae</taxon>
        <taxon>Paraburkholderia</taxon>
    </lineage>
</organism>
<proteinExistence type="predicted"/>
<dbReference type="PROSITE" id="PS51257">
    <property type="entry name" value="PROKAR_LIPOPROTEIN"/>
    <property type="match status" value="1"/>
</dbReference>
<evidence type="ECO:0000313" key="3">
    <source>
        <dbReference type="Proteomes" id="UP000595610"/>
    </source>
</evidence>
<name>A0A7T4N7F4_9BURK</name>
<dbReference type="EMBL" id="CP066076">
    <property type="protein sequence ID" value="QQC66668.1"/>
    <property type="molecule type" value="Genomic_DNA"/>
</dbReference>
<dbReference type="AlphaFoldDB" id="A0A7T4N7F4"/>
<dbReference type="Proteomes" id="UP000595610">
    <property type="component" value="Chromosome 2"/>
</dbReference>
<protein>
    <submittedName>
        <fullName evidence="2">Uncharacterized protein</fullName>
    </submittedName>
</protein>
<dbReference type="KEGG" id="pgis:I6I06_28335"/>
<accession>A0A7T4N7F4</accession>
<gene>
    <name evidence="2" type="ORF">I6I06_28335</name>
</gene>
<feature type="signal peptide" evidence="1">
    <location>
        <begin position="1"/>
        <end position="27"/>
    </location>
</feature>
<reference evidence="2 3" key="1">
    <citation type="submission" date="2020-12" db="EMBL/GenBank/DDBJ databases">
        <title>FDA dAtabase for Regulatory Grade micrObial Sequences (FDA-ARGOS): Supporting development and validation of Infectious Disease Dx tests.</title>
        <authorList>
            <person name="Nelson B."/>
            <person name="Plummer A."/>
            <person name="Tallon L."/>
            <person name="Sadzewicz L."/>
            <person name="Zhao X."/>
            <person name="Boylan J."/>
            <person name="Ott S."/>
            <person name="Bowen H."/>
            <person name="Vavikolanu K."/>
            <person name="Mehta A."/>
            <person name="Aluvathingal J."/>
            <person name="Nadendla S."/>
            <person name="Myers T."/>
            <person name="Yan Y."/>
            <person name="Sichtig H."/>
        </authorList>
    </citation>
    <scope>NUCLEOTIDE SEQUENCE [LARGE SCALE GENOMIC DNA]</scope>
    <source>
        <strain evidence="2 3">FDAARGOS_1049</strain>
    </source>
</reference>
<evidence type="ECO:0000313" key="2">
    <source>
        <dbReference type="EMBL" id="QQC66668.1"/>
    </source>
</evidence>
<keyword evidence="3" id="KW-1185">Reference proteome</keyword>
<sequence>MIKRVYRAIVFAALGLTAACASTAALARVNVGVFVNTPGPVYAAPPVMYAPPPPVVYAPQPAYGYGYRGDYYRHHGWHHDHGRHRGWDRHHGRGW</sequence>